<dbReference type="Proteomes" id="UP000803844">
    <property type="component" value="Unassembled WGS sequence"/>
</dbReference>
<name>A0A9P4Y231_CRYP1</name>
<dbReference type="OrthoDB" id="3649348at2759"/>
<evidence type="ECO:0000313" key="1">
    <source>
        <dbReference type="EMBL" id="KAF3765089.1"/>
    </source>
</evidence>
<keyword evidence="2" id="KW-1185">Reference proteome</keyword>
<proteinExistence type="predicted"/>
<dbReference type="RefSeq" id="XP_040776050.1">
    <property type="nucleotide sequence ID" value="XM_040919027.1"/>
</dbReference>
<comment type="caution">
    <text evidence="1">The sequence shown here is derived from an EMBL/GenBank/DDBJ whole genome shotgun (WGS) entry which is preliminary data.</text>
</comment>
<accession>A0A9P4Y231</accession>
<gene>
    <name evidence="1" type="ORF">M406DRAFT_292368</name>
</gene>
<sequence length="152" mass="16538">MSIKATPVITTGIHEEIGRAVIDQLKPEYEVIHLALLSNVENELPFLLKNQAPPSPSSSLGTGNWDSPPRAILFGGGYTDEIISRLQELAASTEGARQIPWLRVDAAKVGLTPGSPEFIIAITKKFKAELERLKTEGRLEDDGKDHGGVVWV</sequence>
<reference evidence="1" key="1">
    <citation type="journal article" date="2020" name="Phytopathology">
        <title>Genome sequence of the chestnut blight fungus Cryphonectria parasitica EP155: A fundamental resource for an archetypical invasive plant pathogen.</title>
        <authorList>
            <person name="Crouch J.A."/>
            <person name="Dawe A."/>
            <person name="Aerts A."/>
            <person name="Barry K."/>
            <person name="Churchill A.C.L."/>
            <person name="Grimwood J."/>
            <person name="Hillman B."/>
            <person name="Milgroom M.G."/>
            <person name="Pangilinan J."/>
            <person name="Smith M."/>
            <person name="Salamov A."/>
            <person name="Schmutz J."/>
            <person name="Yadav J."/>
            <person name="Grigoriev I.V."/>
            <person name="Nuss D."/>
        </authorList>
    </citation>
    <scope>NUCLEOTIDE SEQUENCE</scope>
    <source>
        <strain evidence="1">EP155</strain>
    </source>
</reference>
<organism evidence="1 2">
    <name type="scientific">Cryphonectria parasitica (strain ATCC 38755 / EP155)</name>
    <dbReference type="NCBI Taxonomy" id="660469"/>
    <lineage>
        <taxon>Eukaryota</taxon>
        <taxon>Fungi</taxon>
        <taxon>Dikarya</taxon>
        <taxon>Ascomycota</taxon>
        <taxon>Pezizomycotina</taxon>
        <taxon>Sordariomycetes</taxon>
        <taxon>Sordariomycetidae</taxon>
        <taxon>Diaporthales</taxon>
        <taxon>Cryphonectriaceae</taxon>
        <taxon>Cryphonectria-Endothia species complex</taxon>
        <taxon>Cryphonectria</taxon>
    </lineage>
</organism>
<evidence type="ECO:0000313" key="2">
    <source>
        <dbReference type="Proteomes" id="UP000803844"/>
    </source>
</evidence>
<protein>
    <submittedName>
        <fullName evidence="1">Uncharacterized protein</fullName>
    </submittedName>
</protein>
<dbReference type="GeneID" id="63836156"/>
<dbReference type="EMBL" id="MU032348">
    <property type="protein sequence ID" value="KAF3765089.1"/>
    <property type="molecule type" value="Genomic_DNA"/>
</dbReference>
<dbReference type="AlphaFoldDB" id="A0A9P4Y231"/>